<keyword evidence="2" id="KW-1185">Reference proteome</keyword>
<evidence type="ECO:0000313" key="2">
    <source>
        <dbReference type="Proteomes" id="UP001239111"/>
    </source>
</evidence>
<comment type="caution">
    <text evidence="1">The sequence shown here is derived from an EMBL/GenBank/DDBJ whole genome shotgun (WGS) entry which is preliminary data.</text>
</comment>
<evidence type="ECO:0000313" key="1">
    <source>
        <dbReference type="EMBL" id="KAJ8679230.1"/>
    </source>
</evidence>
<proteinExistence type="predicted"/>
<accession>A0ACC2PBV2</accession>
<sequence length="231" mass="26437">MSYSNFKPLIERICEEVQLRAVIYDKTLQDSHLAKNRIETAFWEIASKVSTGHSTISPKLVQSQWEKKVSDLNQILMKRAKAGKISQALKDVEPYMQFMLPHLGYDIPESIPITKQVSKKGKKKGLKADEPIFKDIKSHYVKVPDLDPHALPQQMKMNNLQNTLEDLSHNFQKIQNSIASQPTETADDYFTVIFPYFKDLPSSEVESVFCELLGLIRKQLVQDQAVQSNTQ</sequence>
<name>A0ACC2PBV2_9HYME</name>
<reference evidence="1" key="1">
    <citation type="submission" date="2023-04" db="EMBL/GenBank/DDBJ databases">
        <title>A chromosome-level genome assembly of the parasitoid wasp Eretmocerus hayati.</title>
        <authorList>
            <person name="Zhong Y."/>
            <person name="Liu S."/>
            <person name="Liu Y."/>
        </authorList>
    </citation>
    <scope>NUCLEOTIDE SEQUENCE</scope>
    <source>
        <strain evidence="1">ZJU_SS_LIU_2023</strain>
    </source>
</reference>
<protein>
    <submittedName>
        <fullName evidence="1">Uncharacterized protein</fullName>
    </submittedName>
</protein>
<dbReference type="EMBL" id="CM056742">
    <property type="protein sequence ID" value="KAJ8679230.1"/>
    <property type="molecule type" value="Genomic_DNA"/>
</dbReference>
<gene>
    <name evidence="1" type="ORF">QAD02_015017</name>
</gene>
<dbReference type="Proteomes" id="UP001239111">
    <property type="component" value="Chromosome 2"/>
</dbReference>
<organism evidence="1 2">
    <name type="scientific">Eretmocerus hayati</name>
    <dbReference type="NCBI Taxonomy" id="131215"/>
    <lineage>
        <taxon>Eukaryota</taxon>
        <taxon>Metazoa</taxon>
        <taxon>Ecdysozoa</taxon>
        <taxon>Arthropoda</taxon>
        <taxon>Hexapoda</taxon>
        <taxon>Insecta</taxon>
        <taxon>Pterygota</taxon>
        <taxon>Neoptera</taxon>
        <taxon>Endopterygota</taxon>
        <taxon>Hymenoptera</taxon>
        <taxon>Apocrita</taxon>
        <taxon>Proctotrupomorpha</taxon>
        <taxon>Chalcidoidea</taxon>
        <taxon>Aphelinidae</taxon>
        <taxon>Aphelininae</taxon>
        <taxon>Eretmocerus</taxon>
    </lineage>
</organism>